<accession>A0AAV4ZX64</accession>
<organism evidence="2 3">
    <name type="scientific">Methylobacterium hispanicum</name>
    <dbReference type="NCBI Taxonomy" id="270350"/>
    <lineage>
        <taxon>Bacteria</taxon>
        <taxon>Pseudomonadati</taxon>
        <taxon>Pseudomonadota</taxon>
        <taxon>Alphaproteobacteria</taxon>
        <taxon>Hyphomicrobiales</taxon>
        <taxon>Methylobacteriaceae</taxon>
        <taxon>Methylobacterium</taxon>
    </lineage>
</organism>
<reference evidence="2" key="1">
    <citation type="journal article" date="2016" name="Front. Microbiol.">
        <title>Genome Sequence of the Piezophilic, Mesophilic Sulfate-Reducing Bacterium Desulfovibrio indicus J2T.</title>
        <authorList>
            <person name="Cao J."/>
            <person name="Maignien L."/>
            <person name="Shao Z."/>
            <person name="Alain K."/>
            <person name="Jebbar M."/>
        </authorList>
    </citation>
    <scope>NUCLEOTIDE SEQUENCE</scope>
    <source>
        <strain evidence="2">DSM 16372</strain>
    </source>
</reference>
<evidence type="ECO:0000313" key="3">
    <source>
        <dbReference type="Proteomes" id="UP001055247"/>
    </source>
</evidence>
<protein>
    <recommendedName>
        <fullName evidence="4">DUF1876 domain-containing protein</fullName>
    </recommendedName>
</protein>
<sequence>MTKRESKRESKREARRGAEPGFVPFADDAAVRTLGALSFENGTARIALHGSCEITRDRVGLALARELARTAAAIVAALEAQDLPERVAEPEGDAERAEPVRNPFT</sequence>
<feature type="region of interest" description="Disordered" evidence="1">
    <location>
        <begin position="1"/>
        <end position="22"/>
    </location>
</feature>
<comment type="caution">
    <text evidence="2">The sequence shown here is derived from an EMBL/GenBank/DDBJ whole genome shotgun (WGS) entry which is preliminary data.</text>
</comment>
<name>A0AAV4ZX64_9HYPH</name>
<feature type="compositionally biased region" description="Basic and acidic residues" evidence="1">
    <location>
        <begin position="1"/>
        <end position="18"/>
    </location>
</feature>
<evidence type="ECO:0008006" key="4">
    <source>
        <dbReference type="Google" id="ProtNLM"/>
    </source>
</evidence>
<reference evidence="2" key="2">
    <citation type="submission" date="2021-08" db="EMBL/GenBank/DDBJ databases">
        <authorList>
            <person name="Tani A."/>
            <person name="Ola A."/>
            <person name="Ogura Y."/>
            <person name="Katsura K."/>
            <person name="Hayashi T."/>
        </authorList>
    </citation>
    <scope>NUCLEOTIDE SEQUENCE</scope>
    <source>
        <strain evidence="2">DSM 16372</strain>
    </source>
</reference>
<dbReference type="RefSeq" id="WP_082773094.1">
    <property type="nucleotide sequence ID" value="NZ_BPQO01000058.1"/>
</dbReference>
<evidence type="ECO:0000313" key="2">
    <source>
        <dbReference type="EMBL" id="GJD92723.1"/>
    </source>
</evidence>
<feature type="region of interest" description="Disordered" evidence="1">
    <location>
        <begin position="85"/>
        <end position="105"/>
    </location>
</feature>
<dbReference type="EMBL" id="BPQO01000058">
    <property type="protein sequence ID" value="GJD92723.1"/>
    <property type="molecule type" value="Genomic_DNA"/>
</dbReference>
<gene>
    <name evidence="2" type="ORF">BHAOGJBA_6280</name>
</gene>
<evidence type="ECO:0000256" key="1">
    <source>
        <dbReference type="SAM" id="MobiDB-lite"/>
    </source>
</evidence>
<dbReference type="AlphaFoldDB" id="A0AAV4ZX64"/>
<feature type="compositionally biased region" description="Basic and acidic residues" evidence="1">
    <location>
        <begin position="85"/>
        <end position="99"/>
    </location>
</feature>
<keyword evidence="3" id="KW-1185">Reference proteome</keyword>
<proteinExistence type="predicted"/>
<dbReference type="Proteomes" id="UP001055247">
    <property type="component" value="Unassembled WGS sequence"/>
</dbReference>